<evidence type="ECO:0000313" key="1">
    <source>
        <dbReference type="EMBL" id="BDG71717.1"/>
    </source>
</evidence>
<dbReference type="EMBL" id="AP025637">
    <property type="protein sequence ID" value="BDG71717.1"/>
    <property type="molecule type" value="Genomic_DNA"/>
</dbReference>
<dbReference type="InterPro" id="IPR029045">
    <property type="entry name" value="ClpP/crotonase-like_dom_sf"/>
</dbReference>
<dbReference type="PANTHER" id="PTHR11941">
    <property type="entry name" value="ENOYL-COA HYDRATASE-RELATED"/>
    <property type="match status" value="1"/>
</dbReference>
<accession>A0ABM7Y1P0</accession>
<gene>
    <name evidence="1" type="ORF">Rmf_16460</name>
</gene>
<keyword evidence="2" id="KW-1185">Reference proteome</keyword>
<dbReference type="Proteomes" id="UP000831327">
    <property type="component" value="Chromosome"/>
</dbReference>
<organism evidence="1 2">
    <name type="scientific">Roseomonas fluvialis</name>
    <dbReference type="NCBI Taxonomy" id="1750527"/>
    <lineage>
        <taxon>Bacteria</taxon>
        <taxon>Pseudomonadati</taxon>
        <taxon>Pseudomonadota</taxon>
        <taxon>Alphaproteobacteria</taxon>
        <taxon>Acetobacterales</taxon>
        <taxon>Roseomonadaceae</taxon>
        <taxon>Roseomonas</taxon>
    </lineage>
</organism>
<reference evidence="1 2" key="1">
    <citation type="journal article" date="2016" name="Microbes Environ.">
        <title>Phylogenetically diverse aerobic anoxygenic phototrophic bacteria isolated from epilithic biofilms in Tama river, Japan.</title>
        <authorList>
            <person name="Hirose S."/>
            <person name="Matsuura K."/>
            <person name="Haruta S."/>
        </authorList>
    </citation>
    <scope>NUCLEOTIDE SEQUENCE [LARGE SCALE GENOMIC DNA]</scope>
    <source>
        <strain evidence="1 2">S08</strain>
    </source>
</reference>
<evidence type="ECO:0008006" key="3">
    <source>
        <dbReference type="Google" id="ProtNLM"/>
    </source>
</evidence>
<dbReference type="SUPFAM" id="SSF52096">
    <property type="entry name" value="ClpP/crotonase"/>
    <property type="match status" value="1"/>
</dbReference>
<dbReference type="InterPro" id="IPR001753">
    <property type="entry name" value="Enoyl-CoA_hydra/iso"/>
</dbReference>
<dbReference type="Pfam" id="PF00378">
    <property type="entry name" value="ECH_1"/>
    <property type="match status" value="1"/>
</dbReference>
<dbReference type="PANTHER" id="PTHR11941:SF54">
    <property type="entry name" value="ENOYL-COA HYDRATASE, MITOCHONDRIAL"/>
    <property type="match status" value="1"/>
</dbReference>
<protein>
    <recommendedName>
        <fullName evidence="3">Enoyl-CoA hydratase</fullName>
    </recommendedName>
</protein>
<evidence type="ECO:0000313" key="2">
    <source>
        <dbReference type="Proteomes" id="UP000831327"/>
    </source>
</evidence>
<name>A0ABM7Y1P0_9PROT</name>
<dbReference type="RefSeq" id="WP_244458957.1">
    <property type="nucleotide sequence ID" value="NZ_AP025637.1"/>
</dbReference>
<dbReference type="CDD" id="cd06558">
    <property type="entry name" value="crotonase-like"/>
    <property type="match status" value="1"/>
</dbReference>
<dbReference type="Gene3D" id="3.90.226.10">
    <property type="entry name" value="2-enoyl-CoA Hydratase, Chain A, domain 1"/>
    <property type="match status" value="1"/>
</dbReference>
<sequence>MGLSYTVKDNIAYFVIDNGKVNAITPQMHKDFYHALKDFEVRKDARVGILSGAHDRAFSAGDDIANVYTPKRTRQEAMEANLFVHQDEGEVPGRPGWENDIALHRRFKPIIGAVNGWCIGHGMIYLLLHTDIRVAGENAQFGIPELNFGAAGISGTTRMARLLPPTAAAWMALTGDFIDAQEAYRVHLVNKVVPTDRTLAEAEAIAQRIIRHPPTAVRVEMEAMMMGMDLSRFDAVQHSRNLYRYHRSNYEGWGSEPGFFGKPKPA</sequence>
<proteinExistence type="predicted"/>